<accession>A0AAD8SKY8</accession>
<keyword evidence="2" id="KW-1185">Reference proteome</keyword>
<reference evidence="1" key="1">
    <citation type="submission" date="2023-07" db="EMBL/GenBank/DDBJ databases">
        <title>A chromosome-level genome assembly of Lolium multiflorum.</title>
        <authorList>
            <person name="Chen Y."/>
            <person name="Copetti D."/>
            <person name="Kolliker R."/>
            <person name="Studer B."/>
        </authorList>
    </citation>
    <scope>NUCLEOTIDE SEQUENCE</scope>
    <source>
        <strain evidence="1">02402/16</strain>
        <tissue evidence="1">Leaf</tissue>
    </source>
</reference>
<dbReference type="Pfam" id="PF07893">
    <property type="entry name" value="DUF1668"/>
    <property type="match status" value="1"/>
</dbReference>
<dbReference type="EMBL" id="JAUUTY010000004">
    <property type="protein sequence ID" value="KAK1653052.1"/>
    <property type="molecule type" value="Genomic_DNA"/>
</dbReference>
<gene>
    <name evidence="1" type="ORF">QYE76_070857</name>
</gene>
<evidence type="ECO:0000313" key="1">
    <source>
        <dbReference type="EMBL" id="KAK1653052.1"/>
    </source>
</evidence>
<dbReference type="PANTHER" id="PTHR33085:SF83">
    <property type="entry name" value="DUF1618 DOMAIN-CONTAINING PROTEIN"/>
    <property type="match status" value="1"/>
</dbReference>
<comment type="caution">
    <text evidence="1">The sequence shown here is derived from an EMBL/GenBank/DDBJ whole genome shotgun (WGS) entry which is preliminary data.</text>
</comment>
<proteinExistence type="predicted"/>
<dbReference type="PANTHER" id="PTHR33085">
    <property type="entry name" value="OS12G0113100 PROTEIN-RELATED"/>
    <property type="match status" value="1"/>
</dbReference>
<protein>
    <submittedName>
        <fullName evidence="1">Uncharacterized protein</fullName>
    </submittedName>
</protein>
<sequence>MIRRFVHLIVDDLNSSYTLRRIDTTPLFAGARKNLGMPIARPPPRPVVCFDATGRNAYHDQTEFFLLGSKIVSISKNRRTIMYDTSTSTICAGPSLRHSKGLDPAWAAVQGKLYLVNAYRTDDYNKPCFEALRFDGQSRDWVWELLPSPTFSHGPFEHLTMIISFAAAGDGRIWVSTRTATRDEGTYTFDITAATWRKEGDWALPFQGQLQYIPDYNLCFGFCKESSNLCTADLIAAGGKASEEPPRHVDVWEDFDGYDGAKGWHLAGSYLTYLGSGRFCVTRFYDTRRTECYMPLCDVAVMTGVEVKHSSSSAGELQLTKRASRCYKFAKGSTMSGWAF</sequence>
<evidence type="ECO:0000313" key="2">
    <source>
        <dbReference type="Proteomes" id="UP001231189"/>
    </source>
</evidence>
<dbReference type="Proteomes" id="UP001231189">
    <property type="component" value="Unassembled WGS sequence"/>
</dbReference>
<dbReference type="InterPro" id="IPR012871">
    <property type="entry name" value="DUF1668_ORYSA"/>
</dbReference>
<name>A0AAD8SKY8_LOLMU</name>
<organism evidence="1 2">
    <name type="scientific">Lolium multiflorum</name>
    <name type="common">Italian ryegrass</name>
    <name type="synonym">Lolium perenne subsp. multiflorum</name>
    <dbReference type="NCBI Taxonomy" id="4521"/>
    <lineage>
        <taxon>Eukaryota</taxon>
        <taxon>Viridiplantae</taxon>
        <taxon>Streptophyta</taxon>
        <taxon>Embryophyta</taxon>
        <taxon>Tracheophyta</taxon>
        <taxon>Spermatophyta</taxon>
        <taxon>Magnoliopsida</taxon>
        <taxon>Liliopsida</taxon>
        <taxon>Poales</taxon>
        <taxon>Poaceae</taxon>
        <taxon>BOP clade</taxon>
        <taxon>Pooideae</taxon>
        <taxon>Poodae</taxon>
        <taxon>Poeae</taxon>
        <taxon>Poeae Chloroplast Group 2 (Poeae type)</taxon>
        <taxon>Loliodinae</taxon>
        <taxon>Loliinae</taxon>
        <taxon>Lolium</taxon>
    </lineage>
</organism>
<dbReference type="AlphaFoldDB" id="A0AAD8SKY8"/>